<keyword evidence="3" id="KW-1185">Reference proteome</keyword>
<proteinExistence type="predicted"/>
<name>A0ABN1AKG6_9LACT</name>
<feature type="transmembrane region" description="Helical" evidence="1">
    <location>
        <begin position="67"/>
        <end position="85"/>
    </location>
</feature>
<feature type="transmembrane region" description="Helical" evidence="1">
    <location>
        <begin position="176"/>
        <end position="195"/>
    </location>
</feature>
<feature type="transmembrane region" description="Helical" evidence="1">
    <location>
        <begin position="23"/>
        <end position="55"/>
    </location>
</feature>
<accession>A0ABN1AKG6</accession>
<evidence type="ECO:0008006" key="4">
    <source>
        <dbReference type="Google" id="ProtNLM"/>
    </source>
</evidence>
<evidence type="ECO:0000313" key="3">
    <source>
        <dbReference type="Proteomes" id="UP001410648"/>
    </source>
</evidence>
<dbReference type="RefSeq" id="WP_346024105.1">
    <property type="nucleotide sequence ID" value="NZ_BAAADA010000046.1"/>
</dbReference>
<feature type="transmembrane region" description="Helical" evidence="1">
    <location>
        <begin position="207"/>
        <end position="232"/>
    </location>
</feature>
<keyword evidence="1" id="KW-1133">Transmembrane helix</keyword>
<feature type="transmembrane region" description="Helical" evidence="1">
    <location>
        <begin position="253"/>
        <end position="271"/>
    </location>
</feature>
<feature type="transmembrane region" description="Helical" evidence="1">
    <location>
        <begin position="123"/>
        <end position="143"/>
    </location>
</feature>
<keyword evidence="1" id="KW-0472">Membrane</keyword>
<keyword evidence="1" id="KW-0812">Transmembrane</keyword>
<dbReference type="EMBL" id="BAAADA010000046">
    <property type="protein sequence ID" value="GAA0478703.1"/>
    <property type="molecule type" value="Genomic_DNA"/>
</dbReference>
<evidence type="ECO:0000256" key="1">
    <source>
        <dbReference type="SAM" id="Phobius"/>
    </source>
</evidence>
<comment type="caution">
    <text evidence="2">The sequence shown here is derived from an EMBL/GenBank/DDBJ whole genome shotgun (WGS) entry which is preliminary data.</text>
</comment>
<dbReference type="Proteomes" id="UP001410648">
    <property type="component" value="Unassembled WGS sequence"/>
</dbReference>
<sequence>MVKNLEYIQLESNQIKTSKREKIMFFLVLLDILFFPYITPLYSSLSMWVLIFWLPLNLNKLSKTKEVKMFFFALIFILASTIYSFRFSQSIITANITNTVILIYGFLYYFFFRLNFQKYEVNISSFLIGYLVLNAILGLVYYLSPQMYFNMRSFWTMSGNTIEVGSSLSIYRFTGILSDPNNFAVIINAITYFLIFNTDTKVNRKFIIVFLTGFLTVISMSTTGLIMFALLISFAVITKLSKVFLTRKIKKKNLLFGMVIISLLPFFLLLINEFFSSEIAVIAINRSESNSADSRIMIWQNLLSSKNMLNHLVLGDGGNVIINNRIFRPHNGHFHLIYSYGIITYFIFMYTFFRIRGNLSFSSLKKYLFLVPIFLGFTVNVGIYENRFINIMGLLVAAYATSKEK</sequence>
<protein>
    <recommendedName>
        <fullName evidence="4">O-antigen ligase like membrane protein</fullName>
    </recommendedName>
</protein>
<reference evidence="2 3" key="1">
    <citation type="journal article" date="2019" name="Int. J. Syst. Evol. Microbiol.">
        <title>The Global Catalogue of Microorganisms (GCM) 10K type strain sequencing project: providing services to taxonomists for standard genome sequencing and annotation.</title>
        <authorList>
            <consortium name="The Broad Institute Genomics Platform"/>
            <consortium name="The Broad Institute Genome Sequencing Center for Infectious Disease"/>
            <person name="Wu L."/>
            <person name="Ma J."/>
        </authorList>
    </citation>
    <scope>NUCLEOTIDE SEQUENCE [LARGE SCALE GENOMIC DNA]</scope>
    <source>
        <strain evidence="2 3">JCM 14232</strain>
    </source>
</reference>
<evidence type="ECO:0000313" key="2">
    <source>
        <dbReference type="EMBL" id="GAA0478703.1"/>
    </source>
</evidence>
<feature type="transmembrane region" description="Helical" evidence="1">
    <location>
        <begin position="92"/>
        <end position="111"/>
    </location>
</feature>
<feature type="transmembrane region" description="Helical" evidence="1">
    <location>
        <begin position="367"/>
        <end position="384"/>
    </location>
</feature>
<feature type="transmembrane region" description="Helical" evidence="1">
    <location>
        <begin position="337"/>
        <end position="355"/>
    </location>
</feature>
<organism evidence="2 3">
    <name type="scientific">Alkalibacterium indicireducens</name>
    <dbReference type="NCBI Taxonomy" id="398758"/>
    <lineage>
        <taxon>Bacteria</taxon>
        <taxon>Bacillati</taxon>
        <taxon>Bacillota</taxon>
        <taxon>Bacilli</taxon>
        <taxon>Lactobacillales</taxon>
        <taxon>Carnobacteriaceae</taxon>
        <taxon>Alkalibacterium</taxon>
    </lineage>
</organism>
<gene>
    <name evidence="2" type="ORF">GCM10008936_06180</name>
</gene>